<evidence type="ECO:0000256" key="6">
    <source>
        <dbReference type="ARBA" id="ARBA00023136"/>
    </source>
</evidence>
<proteinExistence type="inferred from homology"/>
<dbReference type="PANTHER" id="PTHR30069:SF36">
    <property type="entry name" value="BLL6948 PROTEIN"/>
    <property type="match status" value="1"/>
</dbReference>
<protein>
    <submittedName>
        <fullName evidence="13">TonB-dependent receptor plug domain-containing protein</fullName>
    </submittedName>
</protein>
<dbReference type="PANTHER" id="PTHR30069">
    <property type="entry name" value="TONB-DEPENDENT OUTER MEMBRANE RECEPTOR"/>
    <property type="match status" value="1"/>
</dbReference>
<dbReference type="Pfam" id="PF13715">
    <property type="entry name" value="CarbopepD_reg_2"/>
    <property type="match status" value="1"/>
</dbReference>
<reference evidence="13 14" key="1">
    <citation type="submission" date="2019-10" db="EMBL/GenBank/DDBJ databases">
        <title>Draft Genome Sequence of Cytophagaceae sp. SJW1-29.</title>
        <authorList>
            <person name="Choi A."/>
        </authorList>
    </citation>
    <scope>NUCLEOTIDE SEQUENCE [LARGE SCALE GENOMIC DNA]</scope>
    <source>
        <strain evidence="13 14">SJW1-29</strain>
    </source>
</reference>
<keyword evidence="14" id="KW-1185">Reference proteome</keyword>
<dbReference type="SUPFAM" id="SSF49464">
    <property type="entry name" value="Carboxypeptidase regulatory domain-like"/>
    <property type="match status" value="1"/>
</dbReference>
<dbReference type="InterPro" id="IPR000531">
    <property type="entry name" value="Beta-barrel_TonB"/>
</dbReference>
<evidence type="ECO:0000256" key="8">
    <source>
        <dbReference type="PROSITE-ProRule" id="PRU01360"/>
    </source>
</evidence>
<dbReference type="InterPro" id="IPR012910">
    <property type="entry name" value="Plug_dom"/>
</dbReference>
<dbReference type="Gene3D" id="2.40.170.20">
    <property type="entry name" value="TonB-dependent receptor, beta-barrel domain"/>
    <property type="match status" value="1"/>
</dbReference>
<evidence type="ECO:0000256" key="9">
    <source>
        <dbReference type="RuleBase" id="RU003357"/>
    </source>
</evidence>
<dbReference type="InterPro" id="IPR039426">
    <property type="entry name" value="TonB-dep_rcpt-like"/>
</dbReference>
<feature type="domain" description="TonB-dependent receptor plug" evidence="12">
    <location>
        <begin position="129"/>
        <end position="235"/>
    </location>
</feature>
<evidence type="ECO:0000256" key="1">
    <source>
        <dbReference type="ARBA" id="ARBA00004571"/>
    </source>
</evidence>
<dbReference type="AlphaFoldDB" id="A0A7C9FQT3"/>
<evidence type="ECO:0000313" key="13">
    <source>
        <dbReference type="EMBL" id="MPR32292.1"/>
    </source>
</evidence>
<evidence type="ECO:0000256" key="5">
    <source>
        <dbReference type="ARBA" id="ARBA00023077"/>
    </source>
</evidence>
<dbReference type="RefSeq" id="WP_152756639.1">
    <property type="nucleotide sequence ID" value="NZ_WHLY01000002.1"/>
</dbReference>
<dbReference type="GO" id="GO:0015344">
    <property type="term" value="F:siderophore uptake transmembrane transporter activity"/>
    <property type="evidence" value="ECO:0007669"/>
    <property type="project" value="TreeGrafter"/>
</dbReference>
<dbReference type="SUPFAM" id="SSF56935">
    <property type="entry name" value="Porins"/>
    <property type="match status" value="1"/>
</dbReference>
<evidence type="ECO:0000256" key="4">
    <source>
        <dbReference type="ARBA" id="ARBA00022692"/>
    </source>
</evidence>
<dbReference type="PROSITE" id="PS52016">
    <property type="entry name" value="TONB_DEPENDENT_REC_3"/>
    <property type="match status" value="1"/>
</dbReference>
<keyword evidence="2 8" id="KW-0813">Transport</keyword>
<evidence type="ECO:0000256" key="3">
    <source>
        <dbReference type="ARBA" id="ARBA00022452"/>
    </source>
</evidence>
<accession>A0A7C9FQT3</accession>
<dbReference type="InterPro" id="IPR036942">
    <property type="entry name" value="Beta-barrel_TonB_sf"/>
</dbReference>
<dbReference type="Pfam" id="PF07715">
    <property type="entry name" value="Plug"/>
    <property type="match status" value="1"/>
</dbReference>
<dbReference type="Gene3D" id="2.60.40.1120">
    <property type="entry name" value="Carboxypeptidase-like, regulatory domain"/>
    <property type="match status" value="1"/>
</dbReference>
<dbReference type="InterPro" id="IPR037066">
    <property type="entry name" value="Plug_dom_sf"/>
</dbReference>
<evidence type="ECO:0000259" key="11">
    <source>
        <dbReference type="Pfam" id="PF00593"/>
    </source>
</evidence>
<dbReference type="GO" id="GO:0044718">
    <property type="term" value="P:siderophore transmembrane transport"/>
    <property type="evidence" value="ECO:0007669"/>
    <property type="project" value="TreeGrafter"/>
</dbReference>
<keyword evidence="7 8" id="KW-0998">Cell outer membrane</keyword>
<dbReference type="EMBL" id="WHLY01000002">
    <property type="protein sequence ID" value="MPR32292.1"/>
    <property type="molecule type" value="Genomic_DNA"/>
</dbReference>
<dbReference type="Proteomes" id="UP000479293">
    <property type="component" value="Unassembled WGS sequence"/>
</dbReference>
<keyword evidence="3 8" id="KW-1134">Transmembrane beta strand</keyword>
<dbReference type="GO" id="GO:0009279">
    <property type="term" value="C:cell outer membrane"/>
    <property type="evidence" value="ECO:0007669"/>
    <property type="project" value="UniProtKB-SubCell"/>
</dbReference>
<keyword evidence="6 8" id="KW-0472">Membrane</keyword>
<keyword evidence="13" id="KW-0675">Receptor</keyword>
<feature type="signal peptide" evidence="10">
    <location>
        <begin position="1"/>
        <end position="30"/>
    </location>
</feature>
<keyword evidence="4 8" id="KW-0812">Transmembrane</keyword>
<keyword evidence="5 9" id="KW-0798">TonB box</keyword>
<dbReference type="InterPro" id="IPR008969">
    <property type="entry name" value="CarboxyPept-like_regulatory"/>
</dbReference>
<comment type="similarity">
    <text evidence="8 9">Belongs to the TonB-dependent receptor family.</text>
</comment>
<name>A0A7C9FQT3_9BACT</name>
<organism evidence="13 14">
    <name type="scientific">Salmonirosea aquatica</name>
    <dbReference type="NCBI Taxonomy" id="2654236"/>
    <lineage>
        <taxon>Bacteria</taxon>
        <taxon>Pseudomonadati</taxon>
        <taxon>Bacteroidota</taxon>
        <taxon>Cytophagia</taxon>
        <taxon>Cytophagales</taxon>
        <taxon>Spirosomataceae</taxon>
        <taxon>Salmonirosea</taxon>
    </lineage>
</organism>
<sequence length="762" mass="85475">MKIIYETRRRIKKSFFLSWLVVLASLQVFAHTGTLNGFVYDQDTRVPLKGATVTIEKLGISTITNTLGEFKIRNLDPGNYSLSVTYVGFELMQKSFTIRDGESTLLDVLMKSGTVELSEVSVQAPMAHAQQTISQIDINVRPIQNSQEVLRIVPGLFIGQHAGGGKAEQIFLRGFDIDHGTDINISADGMPVNMVSHAHGQGYADLHFIIPELIDRVDFKKGPYTVDKGDFATAGWVDFRTRDVLDRSFVKAEVGQFDTYRAVGALDLLSAAKKEKGESAYVAGEYNFSNSYFDSPQHFKRINGLAKYNIRIKERSYLTASLSHFWSKWNHSGQIPDRAVAAGLISHYGAIDDTEGGLTSRTNANLQLTTQTPGGGLLKNQVYYSHYQFELYSNFTFFLNDPINGDQIRQKENRNLFGYNGSYTKTAYWGNTPAEFSAGVNYRQDLTDNTELSRTVNRTIVTDPLQLGDINEASIGAFVSETFTFSNSLSLNAGLRYDYFQNKYDNLLSGTLGSVGAGIVSPKVNLYYTPFRNIQLYLNTGKGFHSNDVRVVVPQGGKDILPPGYGTDLGINWKPFPKLYINAAAWYLWLKQEFVYVGDEGVVEPSGRTVRQGIDLSVRYQIGRYLYFDTDVNVTNPRSVDEEVGMNYIPLAPRSTSTGGLTFRKPTGWNGSLRYRYMGDRPANEDNSIVAKGYFIADAQLNYTQKRYNLGLSILNIFNTEWKETQFATESRLKNETQPVEEIHFTAGSPFFARLALTYYLK</sequence>
<evidence type="ECO:0000259" key="12">
    <source>
        <dbReference type="Pfam" id="PF07715"/>
    </source>
</evidence>
<evidence type="ECO:0000256" key="10">
    <source>
        <dbReference type="SAM" id="SignalP"/>
    </source>
</evidence>
<dbReference type="Pfam" id="PF00593">
    <property type="entry name" value="TonB_dep_Rec_b-barrel"/>
    <property type="match status" value="1"/>
</dbReference>
<evidence type="ECO:0000313" key="14">
    <source>
        <dbReference type="Proteomes" id="UP000479293"/>
    </source>
</evidence>
<evidence type="ECO:0000256" key="7">
    <source>
        <dbReference type="ARBA" id="ARBA00023237"/>
    </source>
</evidence>
<feature type="chain" id="PRO_5028889905" evidence="10">
    <location>
        <begin position="31"/>
        <end position="762"/>
    </location>
</feature>
<feature type="domain" description="TonB-dependent receptor-like beta-barrel" evidence="11">
    <location>
        <begin position="347"/>
        <end position="717"/>
    </location>
</feature>
<keyword evidence="10" id="KW-0732">Signal</keyword>
<comment type="caution">
    <text evidence="13">The sequence shown here is derived from an EMBL/GenBank/DDBJ whole genome shotgun (WGS) entry which is preliminary data.</text>
</comment>
<evidence type="ECO:0000256" key="2">
    <source>
        <dbReference type="ARBA" id="ARBA00022448"/>
    </source>
</evidence>
<dbReference type="Gene3D" id="2.170.130.10">
    <property type="entry name" value="TonB-dependent receptor, plug domain"/>
    <property type="match status" value="1"/>
</dbReference>
<gene>
    <name evidence="13" type="ORF">GBK04_02750</name>
</gene>
<comment type="subcellular location">
    <subcellularLocation>
        <location evidence="1 8">Cell outer membrane</location>
        <topology evidence="1 8">Multi-pass membrane protein</topology>
    </subcellularLocation>
</comment>